<comment type="function">
    <text evidence="11">The beta subunit is responsible for the synthesis of L-tryptophan from indole and L-serine.</text>
</comment>
<comment type="catalytic activity">
    <reaction evidence="10 11">
        <text>(1S,2R)-1-C-(indol-3-yl)glycerol 3-phosphate + L-serine = D-glyceraldehyde 3-phosphate + L-tryptophan + H2O</text>
        <dbReference type="Rhea" id="RHEA:10532"/>
        <dbReference type="ChEBI" id="CHEBI:15377"/>
        <dbReference type="ChEBI" id="CHEBI:33384"/>
        <dbReference type="ChEBI" id="CHEBI:57912"/>
        <dbReference type="ChEBI" id="CHEBI:58866"/>
        <dbReference type="ChEBI" id="CHEBI:59776"/>
        <dbReference type="EC" id="4.2.1.20"/>
    </reaction>
</comment>
<evidence type="ECO:0000256" key="1">
    <source>
        <dbReference type="ARBA" id="ARBA00001933"/>
    </source>
</evidence>
<evidence type="ECO:0000259" key="12">
    <source>
        <dbReference type="Pfam" id="PF00291"/>
    </source>
</evidence>
<keyword evidence="8 11" id="KW-0057">Aromatic amino acid biosynthesis</keyword>
<dbReference type="SUPFAM" id="SSF53686">
    <property type="entry name" value="Tryptophan synthase beta subunit-like PLP-dependent enzymes"/>
    <property type="match status" value="1"/>
</dbReference>
<dbReference type="OrthoDB" id="9766131at2"/>
<dbReference type="GO" id="GO:0004834">
    <property type="term" value="F:tryptophan synthase activity"/>
    <property type="evidence" value="ECO:0007669"/>
    <property type="project" value="UniProtKB-UniRule"/>
</dbReference>
<dbReference type="InterPro" id="IPR036052">
    <property type="entry name" value="TrpB-like_PALP_sf"/>
</dbReference>
<evidence type="ECO:0000313" key="13">
    <source>
        <dbReference type="EMBL" id="PXX47446.1"/>
    </source>
</evidence>
<evidence type="ECO:0000256" key="4">
    <source>
        <dbReference type="ARBA" id="ARBA00011270"/>
    </source>
</evidence>
<dbReference type="NCBIfam" id="TIGR00263">
    <property type="entry name" value="trpB"/>
    <property type="match status" value="1"/>
</dbReference>
<evidence type="ECO:0000256" key="8">
    <source>
        <dbReference type="ARBA" id="ARBA00023141"/>
    </source>
</evidence>
<dbReference type="InterPro" id="IPR001926">
    <property type="entry name" value="TrpB-like_PALP"/>
</dbReference>
<dbReference type="EC" id="4.2.1.20" evidence="11"/>
<dbReference type="HAMAP" id="MF_00133">
    <property type="entry name" value="Trp_synth_beta"/>
    <property type="match status" value="1"/>
</dbReference>
<evidence type="ECO:0000256" key="7">
    <source>
        <dbReference type="ARBA" id="ARBA00022898"/>
    </source>
</evidence>
<dbReference type="Proteomes" id="UP000247792">
    <property type="component" value="Unassembled WGS sequence"/>
</dbReference>
<keyword evidence="6 11" id="KW-0822">Tryptophan biosynthesis</keyword>
<evidence type="ECO:0000256" key="9">
    <source>
        <dbReference type="ARBA" id="ARBA00023239"/>
    </source>
</evidence>
<dbReference type="PANTHER" id="PTHR48077:SF3">
    <property type="entry name" value="TRYPTOPHAN SYNTHASE"/>
    <property type="match status" value="1"/>
</dbReference>
<dbReference type="CDD" id="cd06446">
    <property type="entry name" value="Trp-synth_B"/>
    <property type="match status" value="1"/>
</dbReference>
<evidence type="ECO:0000256" key="10">
    <source>
        <dbReference type="ARBA" id="ARBA00049047"/>
    </source>
</evidence>
<dbReference type="FunFam" id="3.40.50.1100:FF:000001">
    <property type="entry name" value="Tryptophan synthase beta chain"/>
    <property type="match status" value="1"/>
</dbReference>
<dbReference type="RefSeq" id="WP_110253819.1">
    <property type="nucleotide sequence ID" value="NZ_QJKB01000001.1"/>
</dbReference>
<keyword evidence="5 11" id="KW-0028">Amino-acid biosynthesis</keyword>
<proteinExistence type="inferred from homology"/>
<comment type="subunit">
    <text evidence="4 11">Tetramer of two alpha and two beta chains.</text>
</comment>
<comment type="similarity">
    <text evidence="3 11">Belongs to the TrpB family.</text>
</comment>
<evidence type="ECO:0000256" key="5">
    <source>
        <dbReference type="ARBA" id="ARBA00022605"/>
    </source>
</evidence>
<evidence type="ECO:0000256" key="2">
    <source>
        <dbReference type="ARBA" id="ARBA00004733"/>
    </source>
</evidence>
<comment type="cofactor">
    <cofactor evidence="1 11">
        <name>pyridoxal 5'-phosphate</name>
        <dbReference type="ChEBI" id="CHEBI:597326"/>
    </cofactor>
</comment>
<dbReference type="Pfam" id="PF00291">
    <property type="entry name" value="PALP"/>
    <property type="match status" value="1"/>
</dbReference>
<reference evidence="13 14" key="1">
    <citation type="submission" date="2018-05" db="EMBL/GenBank/DDBJ databases">
        <title>Genomic Encyclopedia of Type Strains, Phase IV (KMG-IV): sequencing the most valuable type-strain genomes for metagenomic binning, comparative biology and taxonomic classification.</title>
        <authorList>
            <person name="Goeker M."/>
        </authorList>
    </citation>
    <scope>NUCLEOTIDE SEQUENCE [LARGE SCALE GENOMIC DNA]</scope>
    <source>
        <strain evidence="13 14">DSM 19792</strain>
    </source>
</reference>
<keyword evidence="9 11" id="KW-0456">Lyase</keyword>
<keyword evidence="14" id="KW-1185">Reference proteome</keyword>
<protein>
    <recommendedName>
        <fullName evidence="11">Tryptophan synthase beta chain</fullName>
        <ecNumber evidence="11">4.2.1.20</ecNumber>
    </recommendedName>
</protein>
<evidence type="ECO:0000256" key="3">
    <source>
        <dbReference type="ARBA" id="ARBA00009982"/>
    </source>
</evidence>
<evidence type="ECO:0000256" key="6">
    <source>
        <dbReference type="ARBA" id="ARBA00022822"/>
    </source>
</evidence>
<organism evidence="13 14">
    <name type="scientific">Undibacterium pigrum</name>
    <dbReference type="NCBI Taxonomy" id="401470"/>
    <lineage>
        <taxon>Bacteria</taxon>
        <taxon>Pseudomonadati</taxon>
        <taxon>Pseudomonadota</taxon>
        <taxon>Betaproteobacteria</taxon>
        <taxon>Burkholderiales</taxon>
        <taxon>Oxalobacteraceae</taxon>
        <taxon>Undibacterium</taxon>
    </lineage>
</organism>
<name>A0A318JFW2_9BURK</name>
<sequence length="422" mass="46215">MKELQPLDAQFERQSIAGQAIYQSAQYHLPDSRGHFGQFGGTFVSETLTHALTELKEAYAKFQHDAEFLEEFRNELKYFVGRPSPVYHAKRWSDLMGGAQIYFKREDLNHTGAHKINNVIGQALLAKRMGKPRVIAETGAGQHGVATATICARFGLECVVYMGSEDVKRQAQNVYRMKLLGATVVPVESGSKTLKDALNEAMRDWVANVDNTFYIIGTVAGPHPYPMMVRDFQSVIGEECLWQMPEQTGRQPDHVVACVGGGSNAMGIFYPYIDHQQVRLIGVEAAGEGLDSGKHSASLTAGSPGVLHGNRTYLLQDENGQVIETHSVSAGLDYPGVGPEHAWLKESGRAQYVTITDDEALKAFHDCCRIEGIIPALESSHALAYAAKLAATLPKDKIVLANLSGRGDKDMHTVAERAGLKF</sequence>
<evidence type="ECO:0000313" key="14">
    <source>
        <dbReference type="Proteomes" id="UP000247792"/>
    </source>
</evidence>
<dbReference type="Gene3D" id="3.40.50.1100">
    <property type="match status" value="2"/>
</dbReference>
<comment type="pathway">
    <text evidence="2 11">Amino-acid biosynthesis; L-tryptophan biosynthesis; L-tryptophan from chorismate: step 5/5.</text>
</comment>
<dbReference type="PROSITE" id="PS00168">
    <property type="entry name" value="TRP_SYNTHASE_BETA"/>
    <property type="match status" value="1"/>
</dbReference>
<dbReference type="UniPathway" id="UPA00035">
    <property type="reaction ID" value="UER00044"/>
</dbReference>
<comment type="caution">
    <text evidence="13">The sequence shown here is derived from an EMBL/GenBank/DDBJ whole genome shotgun (WGS) entry which is preliminary data.</text>
</comment>
<dbReference type="FunFam" id="3.40.50.1100:FF:000004">
    <property type="entry name" value="Tryptophan synthase beta chain"/>
    <property type="match status" value="1"/>
</dbReference>
<feature type="modified residue" description="N6-(pyridoxal phosphate)lysine" evidence="11">
    <location>
        <position position="115"/>
    </location>
</feature>
<dbReference type="InterPro" id="IPR006654">
    <property type="entry name" value="Trp_synth_beta"/>
</dbReference>
<feature type="domain" description="Tryptophan synthase beta chain-like PALP" evidence="12">
    <location>
        <begin position="81"/>
        <end position="405"/>
    </location>
</feature>
<dbReference type="EMBL" id="QJKB01000001">
    <property type="protein sequence ID" value="PXX47446.1"/>
    <property type="molecule type" value="Genomic_DNA"/>
</dbReference>
<dbReference type="PIRSF" id="PIRSF001413">
    <property type="entry name" value="Trp_syn_beta"/>
    <property type="match status" value="1"/>
</dbReference>
<gene>
    <name evidence="11" type="primary">trpB</name>
    <name evidence="13" type="ORF">DFR42_1011025</name>
</gene>
<dbReference type="GO" id="GO:0005737">
    <property type="term" value="C:cytoplasm"/>
    <property type="evidence" value="ECO:0007669"/>
    <property type="project" value="TreeGrafter"/>
</dbReference>
<dbReference type="InterPro" id="IPR006653">
    <property type="entry name" value="Trp_synth_b_CS"/>
</dbReference>
<keyword evidence="7 11" id="KW-0663">Pyridoxal phosphate</keyword>
<dbReference type="InterPro" id="IPR023026">
    <property type="entry name" value="Trp_synth_beta/beta-like"/>
</dbReference>
<accession>A0A318JFW2</accession>
<dbReference type="AlphaFoldDB" id="A0A318JFW2"/>
<evidence type="ECO:0000256" key="11">
    <source>
        <dbReference type="HAMAP-Rule" id="MF_00133"/>
    </source>
</evidence>
<dbReference type="PANTHER" id="PTHR48077">
    <property type="entry name" value="TRYPTOPHAN SYNTHASE-RELATED"/>
    <property type="match status" value="1"/>
</dbReference>